<feature type="region of interest" description="Disordered" evidence="4">
    <location>
        <begin position="181"/>
        <end position="397"/>
    </location>
</feature>
<evidence type="ECO:0000256" key="2">
    <source>
        <dbReference type="ARBA" id="ARBA00022741"/>
    </source>
</evidence>
<feature type="compositionally biased region" description="Low complexity" evidence="4">
    <location>
        <begin position="93"/>
        <end position="103"/>
    </location>
</feature>
<dbReference type="Gene3D" id="3.30.470.20">
    <property type="entry name" value="ATP-grasp fold, B domain"/>
    <property type="match status" value="1"/>
</dbReference>
<dbReference type="GO" id="GO:0036064">
    <property type="term" value="C:ciliary basal body"/>
    <property type="evidence" value="ECO:0007669"/>
    <property type="project" value="TreeGrafter"/>
</dbReference>
<dbReference type="SUPFAM" id="SSF56059">
    <property type="entry name" value="Glutathione synthetase ATP-binding domain-like"/>
    <property type="match status" value="1"/>
</dbReference>
<dbReference type="AlphaFoldDB" id="A0A8J6AX94"/>
<evidence type="ECO:0000256" key="4">
    <source>
        <dbReference type="SAM" id="MobiDB-lite"/>
    </source>
</evidence>
<feature type="region of interest" description="Disordered" evidence="4">
    <location>
        <begin position="44"/>
        <end position="165"/>
    </location>
</feature>
<accession>A0A8J6AX94</accession>
<feature type="compositionally biased region" description="Polar residues" evidence="4">
    <location>
        <begin position="44"/>
        <end position="64"/>
    </location>
</feature>
<dbReference type="OrthoDB" id="202825at2759"/>
<proteinExistence type="predicted"/>
<dbReference type="Proteomes" id="UP000717585">
    <property type="component" value="Unassembled WGS sequence"/>
</dbReference>
<dbReference type="PANTHER" id="PTHR12241">
    <property type="entry name" value="TUBULIN POLYGLUTAMYLASE"/>
    <property type="match status" value="1"/>
</dbReference>
<dbReference type="Pfam" id="PF03133">
    <property type="entry name" value="TTL"/>
    <property type="match status" value="1"/>
</dbReference>
<reference evidence="5" key="1">
    <citation type="submission" date="2021-05" db="EMBL/GenBank/DDBJ databases">
        <title>A free-living protist that lacks canonical eukaryotic 1 DNA replication and segregation systems.</title>
        <authorList>
            <person name="Salas-Leiva D.E."/>
            <person name="Tromer E.C."/>
            <person name="Curtis B.A."/>
            <person name="Jerlstrom-Hultqvist J."/>
            <person name="Kolisko M."/>
            <person name="Yi Z."/>
            <person name="Salas-Leiva J.S."/>
            <person name="Gallot-Lavallee L."/>
            <person name="Kops G.J.P.L."/>
            <person name="Archibald J.M."/>
            <person name="Simpson A.G.B."/>
            <person name="Roger A.J."/>
        </authorList>
    </citation>
    <scope>NUCLEOTIDE SEQUENCE</scope>
    <source>
        <strain evidence="5">BICM</strain>
    </source>
</reference>
<dbReference type="GO" id="GO:0000226">
    <property type="term" value="P:microtubule cytoskeleton organization"/>
    <property type="evidence" value="ECO:0007669"/>
    <property type="project" value="TreeGrafter"/>
</dbReference>
<keyword evidence="6" id="KW-1185">Reference proteome</keyword>
<dbReference type="EMBL" id="JAHDYR010000013">
    <property type="protein sequence ID" value="KAG9394775.1"/>
    <property type="molecule type" value="Genomic_DNA"/>
</dbReference>
<dbReference type="GO" id="GO:0070740">
    <property type="term" value="F:tubulin-glutamic acid ligase activity"/>
    <property type="evidence" value="ECO:0007669"/>
    <property type="project" value="TreeGrafter"/>
</dbReference>
<evidence type="ECO:0000256" key="1">
    <source>
        <dbReference type="ARBA" id="ARBA00022598"/>
    </source>
</evidence>
<organism evidence="5 6">
    <name type="scientific">Carpediemonas membranifera</name>
    <dbReference type="NCBI Taxonomy" id="201153"/>
    <lineage>
        <taxon>Eukaryota</taxon>
        <taxon>Metamonada</taxon>
        <taxon>Carpediemonas-like organisms</taxon>
        <taxon>Carpediemonas</taxon>
    </lineage>
</organism>
<sequence length="745" mass="81033">MNDERFAKFANKYSKMFGTDSVTPLFPGASVPSIQPLAPLIPSQQLPQRPQTSIPAQIQPSTCVPSAPTLFPRRRSPPRPTPAVVFDVMSIGAAPQRATTAPPRRVKKKPTRPKPQPVPSRRPATGAVRRTEAMSRAPSARRPVTAAQRLPKAVPSRPVVVDQSNSARSTCIGNLVVRKMGREESKALQDEDEDTGGEGQGVECEVEPDAGPDGETVGDGDLETMGQATPTRNSPSPSLTPAPSPTPTIDPRPSPSPEDLTPALDPSPTEGPFLVDQVDAMAVGADENTGSDNDSDSAVSDKAGPVDPQPTAPSSPTPSDTETDIDTAQSSPTPPIAHTPPDLARSLETKLAPDQEEDTSWGEESGCSDLVMDTDTTPAARPAAAPSPPPTPPEPAKPVVRITKSREEVSDAVRFICGTLGFAVYEDDGPTTNRHWDILWSWKSRLGVEWELVTPYQRANHLPEIRQLTSKGQMAVKLRRFVDGLRPNQRGMFQISPPAFVLPHEFTLFTTAQLSEDADFSNSRWILKPTGKSRGRGITLATSINDVVYTEECALQLYIPNPLTYRGHKFDIRCYAVVTQRPLKVHLYRSMYGRMAAKPYSMAEEDAHDQAIHLTNTSLADDGLDSKMDLDTILEDLTPSYPNIKEIVWREVVRVVTRMVTVFETPLSTVGVSNGQSFELLGLDILIDTSLRGWLIEVNSSPSIAIKVPSDHVIKAPMLCAVFRHVGLGEPLDEDWVGVSPMRRK</sequence>
<protein>
    <submittedName>
        <fullName evidence="5">Tubulin-tyrosine ligase/Tubulin polyglutamylase</fullName>
    </submittedName>
</protein>
<feature type="compositionally biased region" description="Pro residues" evidence="4">
    <location>
        <begin position="385"/>
        <end position="396"/>
    </location>
</feature>
<dbReference type="GO" id="GO:0005524">
    <property type="term" value="F:ATP binding"/>
    <property type="evidence" value="ECO:0007669"/>
    <property type="project" value="UniProtKB-KW"/>
</dbReference>
<evidence type="ECO:0000256" key="3">
    <source>
        <dbReference type="ARBA" id="ARBA00022840"/>
    </source>
</evidence>
<gene>
    <name evidence="5" type="ORF">J8273_3751</name>
</gene>
<feature type="compositionally biased region" description="Pro residues" evidence="4">
    <location>
        <begin position="307"/>
        <end position="316"/>
    </location>
</feature>
<feature type="compositionally biased region" description="Acidic residues" evidence="4">
    <location>
        <begin position="204"/>
        <end position="222"/>
    </location>
</feature>
<feature type="compositionally biased region" description="Pro residues" evidence="4">
    <location>
        <begin position="238"/>
        <end position="256"/>
    </location>
</feature>
<dbReference type="InterPro" id="IPR004344">
    <property type="entry name" value="TTL/TTLL_fam"/>
</dbReference>
<comment type="caution">
    <text evidence="5">The sequence shown here is derived from an EMBL/GenBank/DDBJ whole genome shotgun (WGS) entry which is preliminary data.</text>
</comment>
<evidence type="ECO:0000313" key="6">
    <source>
        <dbReference type="Proteomes" id="UP000717585"/>
    </source>
</evidence>
<keyword evidence="1 5" id="KW-0436">Ligase</keyword>
<keyword evidence="2" id="KW-0547">Nucleotide-binding</keyword>
<name>A0A8J6AX94_9EUKA</name>
<feature type="compositionally biased region" description="Polar residues" evidence="4">
    <location>
        <begin position="288"/>
        <end position="298"/>
    </location>
</feature>
<evidence type="ECO:0000313" key="5">
    <source>
        <dbReference type="EMBL" id="KAG9394775.1"/>
    </source>
</evidence>
<dbReference type="PROSITE" id="PS51221">
    <property type="entry name" value="TTL"/>
    <property type="match status" value="1"/>
</dbReference>
<dbReference type="GO" id="GO:0015631">
    <property type="term" value="F:tubulin binding"/>
    <property type="evidence" value="ECO:0007669"/>
    <property type="project" value="TreeGrafter"/>
</dbReference>
<keyword evidence="3" id="KW-0067">ATP-binding</keyword>
<dbReference type="PANTHER" id="PTHR12241:SF155">
    <property type="entry name" value="TUBULIN-TYROSINE LIGASE FAMILY PROTEIN"/>
    <property type="match status" value="1"/>
</dbReference>